<feature type="compositionally biased region" description="Basic and acidic residues" evidence="11">
    <location>
        <begin position="101"/>
        <end position="110"/>
    </location>
</feature>
<comment type="function">
    <text evidence="10">Interacts with outer membrane receptor proteins that carry out high-affinity binding and energy dependent uptake into the periplasmic space of specific substrates. It could act to transduce energy from the cytoplasmic membrane to specific energy-requiring processes in the outer membrane, resulting in the release into the periplasm of ligands bound by these outer membrane proteins.</text>
</comment>
<evidence type="ECO:0000256" key="9">
    <source>
        <dbReference type="ARBA" id="ARBA00023136"/>
    </source>
</evidence>
<protein>
    <recommendedName>
        <fullName evidence="10">Protein TonB</fullName>
    </recommendedName>
</protein>
<dbReference type="PANTHER" id="PTHR33446">
    <property type="entry name" value="PROTEIN TONB-RELATED"/>
    <property type="match status" value="1"/>
</dbReference>
<evidence type="ECO:0000256" key="7">
    <source>
        <dbReference type="ARBA" id="ARBA00022927"/>
    </source>
</evidence>
<sequence length="175" mass="17939">MPARAPGRTRPRTAPTKSLPEAAPSAARSDLALPALPTTAAPASPPPASTSINGTQPAATGAGAAQTADAGSGSGSGSGAGFSGADWRAGALDNPAPPYPERSRARGEEGRVVLRVEVGADGRVRDIAVLHSSGFPRLDRAARDAVERWRFTPARRGNSAVADRVDVPIRFRQTD</sequence>
<accession>A0A845BM55</accession>
<dbReference type="GO" id="GO:0031992">
    <property type="term" value="F:energy transducer activity"/>
    <property type="evidence" value="ECO:0007669"/>
    <property type="project" value="InterPro"/>
</dbReference>
<evidence type="ECO:0000256" key="1">
    <source>
        <dbReference type="ARBA" id="ARBA00004383"/>
    </source>
</evidence>
<dbReference type="InterPro" id="IPR051045">
    <property type="entry name" value="TonB-dependent_transducer"/>
</dbReference>
<keyword evidence="7 10" id="KW-0653">Protein transport</keyword>
<dbReference type="SUPFAM" id="SSF74653">
    <property type="entry name" value="TolA/TonB C-terminal domain"/>
    <property type="match status" value="1"/>
</dbReference>
<dbReference type="GO" id="GO:0015031">
    <property type="term" value="P:protein transport"/>
    <property type="evidence" value="ECO:0007669"/>
    <property type="project" value="UniProtKB-UniRule"/>
</dbReference>
<feature type="compositionally biased region" description="Low complexity" evidence="11">
    <location>
        <begin position="31"/>
        <end position="42"/>
    </location>
</feature>
<evidence type="ECO:0000256" key="11">
    <source>
        <dbReference type="SAM" id="MobiDB-lite"/>
    </source>
</evidence>
<evidence type="ECO:0000259" key="12">
    <source>
        <dbReference type="PROSITE" id="PS52015"/>
    </source>
</evidence>
<evidence type="ECO:0000256" key="8">
    <source>
        <dbReference type="ARBA" id="ARBA00022989"/>
    </source>
</evidence>
<organism evidence="13 14">
    <name type="scientific">Craterilacuibacter sinensis</name>
    <dbReference type="NCBI Taxonomy" id="2686017"/>
    <lineage>
        <taxon>Bacteria</taxon>
        <taxon>Pseudomonadati</taxon>
        <taxon>Pseudomonadota</taxon>
        <taxon>Betaproteobacteria</taxon>
        <taxon>Neisseriales</taxon>
        <taxon>Neisseriaceae</taxon>
        <taxon>Craterilacuibacter</taxon>
    </lineage>
</organism>
<keyword evidence="6" id="KW-0812">Transmembrane</keyword>
<evidence type="ECO:0000256" key="4">
    <source>
        <dbReference type="ARBA" id="ARBA00022475"/>
    </source>
</evidence>
<dbReference type="Proteomes" id="UP000467214">
    <property type="component" value="Unassembled WGS sequence"/>
</dbReference>
<evidence type="ECO:0000313" key="13">
    <source>
        <dbReference type="EMBL" id="MXR35416.1"/>
    </source>
</evidence>
<reference evidence="13 14" key="1">
    <citation type="submission" date="2019-12" db="EMBL/GenBank/DDBJ databases">
        <title>Neisseriaceae gen. nov. sp. Genome sequencing and assembly.</title>
        <authorList>
            <person name="Liu Z."/>
            <person name="Li A."/>
        </authorList>
    </citation>
    <scope>NUCLEOTIDE SEQUENCE [LARGE SCALE GENOMIC DNA]</scope>
    <source>
        <strain evidence="13 14">B2N2-7</strain>
    </source>
</reference>
<dbReference type="AlphaFoldDB" id="A0A845BM55"/>
<keyword evidence="9" id="KW-0472">Membrane</keyword>
<evidence type="ECO:0000256" key="6">
    <source>
        <dbReference type="ARBA" id="ARBA00022692"/>
    </source>
</evidence>
<evidence type="ECO:0000313" key="14">
    <source>
        <dbReference type="Proteomes" id="UP000467214"/>
    </source>
</evidence>
<dbReference type="InterPro" id="IPR003538">
    <property type="entry name" value="TonB"/>
</dbReference>
<evidence type="ECO:0000256" key="10">
    <source>
        <dbReference type="RuleBase" id="RU362123"/>
    </source>
</evidence>
<feature type="compositionally biased region" description="Low complexity" evidence="11">
    <location>
        <begin position="58"/>
        <end position="71"/>
    </location>
</feature>
<comment type="similarity">
    <text evidence="2 10">Belongs to the TonB family.</text>
</comment>
<dbReference type="PANTHER" id="PTHR33446:SF2">
    <property type="entry name" value="PROTEIN TONB"/>
    <property type="match status" value="1"/>
</dbReference>
<dbReference type="GO" id="GO:0030288">
    <property type="term" value="C:outer membrane-bounded periplasmic space"/>
    <property type="evidence" value="ECO:0007669"/>
    <property type="project" value="InterPro"/>
</dbReference>
<proteinExistence type="inferred from homology"/>
<dbReference type="Gene3D" id="3.30.1150.10">
    <property type="match status" value="1"/>
</dbReference>
<keyword evidence="14" id="KW-1185">Reference proteome</keyword>
<dbReference type="EMBL" id="WSSB01000001">
    <property type="protein sequence ID" value="MXR35416.1"/>
    <property type="molecule type" value="Genomic_DNA"/>
</dbReference>
<dbReference type="InterPro" id="IPR006260">
    <property type="entry name" value="TonB/TolA_C"/>
</dbReference>
<evidence type="ECO:0000256" key="2">
    <source>
        <dbReference type="ARBA" id="ARBA00006555"/>
    </source>
</evidence>
<evidence type="ECO:0000256" key="3">
    <source>
        <dbReference type="ARBA" id="ARBA00022448"/>
    </source>
</evidence>
<name>A0A845BM55_9NEIS</name>
<keyword evidence="5 10" id="KW-0997">Cell inner membrane</keyword>
<keyword evidence="3 10" id="KW-0813">Transport</keyword>
<keyword evidence="4 10" id="KW-1003">Cell membrane</keyword>
<keyword evidence="10" id="KW-0735">Signal-anchor</keyword>
<dbReference type="PROSITE" id="PS52015">
    <property type="entry name" value="TONB_CTD"/>
    <property type="match status" value="1"/>
</dbReference>
<dbReference type="Pfam" id="PF03544">
    <property type="entry name" value="TonB_C"/>
    <property type="match status" value="1"/>
</dbReference>
<dbReference type="GO" id="GO:0055085">
    <property type="term" value="P:transmembrane transport"/>
    <property type="evidence" value="ECO:0007669"/>
    <property type="project" value="InterPro"/>
</dbReference>
<comment type="subcellular location">
    <subcellularLocation>
        <location evidence="1 10">Cell inner membrane</location>
        <topology evidence="1 10">Single-pass membrane protein</topology>
        <orientation evidence="1 10">Periplasmic side</orientation>
    </subcellularLocation>
</comment>
<feature type="domain" description="TonB C-terminal" evidence="12">
    <location>
        <begin position="84"/>
        <end position="175"/>
    </location>
</feature>
<feature type="compositionally biased region" description="Gly residues" evidence="11">
    <location>
        <begin position="72"/>
        <end position="82"/>
    </location>
</feature>
<feature type="compositionally biased region" description="Low complexity" evidence="11">
    <location>
        <begin position="1"/>
        <end position="16"/>
    </location>
</feature>
<dbReference type="InterPro" id="IPR037682">
    <property type="entry name" value="TonB_C"/>
</dbReference>
<dbReference type="NCBIfam" id="TIGR01352">
    <property type="entry name" value="tonB_Cterm"/>
    <property type="match status" value="1"/>
</dbReference>
<comment type="caution">
    <text evidence="13">The sequence shown here is derived from an EMBL/GenBank/DDBJ whole genome shotgun (WGS) entry which is preliminary data.</text>
</comment>
<dbReference type="GO" id="GO:0015891">
    <property type="term" value="P:siderophore transport"/>
    <property type="evidence" value="ECO:0007669"/>
    <property type="project" value="InterPro"/>
</dbReference>
<feature type="region of interest" description="Disordered" evidence="11">
    <location>
        <begin position="1"/>
        <end position="110"/>
    </location>
</feature>
<dbReference type="PRINTS" id="PR01374">
    <property type="entry name" value="TONBPROTEIN"/>
</dbReference>
<keyword evidence="8" id="KW-1133">Transmembrane helix</keyword>
<evidence type="ECO:0000256" key="5">
    <source>
        <dbReference type="ARBA" id="ARBA00022519"/>
    </source>
</evidence>
<gene>
    <name evidence="13" type="ORF">GQF02_00180</name>
</gene>
<dbReference type="GO" id="GO:0098797">
    <property type="term" value="C:plasma membrane protein complex"/>
    <property type="evidence" value="ECO:0007669"/>
    <property type="project" value="TreeGrafter"/>
</dbReference>